<keyword evidence="3 7" id="KW-0812">Transmembrane</keyword>
<gene>
    <name evidence="10" type="ORF">Osc7112_2485</name>
</gene>
<dbReference type="InterPro" id="IPR003838">
    <property type="entry name" value="ABC3_permease_C"/>
</dbReference>
<comment type="similarity">
    <text evidence="6">Belongs to the ABC-4 integral membrane protein family.</text>
</comment>
<feature type="transmembrane region" description="Helical" evidence="7">
    <location>
        <begin position="379"/>
        <end position="402"/>
    </location>
</feature>
<dbReference type="PANTHER" id="PTHR30572:SF4">
    <property type="entry name" value="ABC TRANSPORTER PERMEASE YTRF"/>
    <property type="match status" value="1"/>
</dbReference>
<evidence type="ECO:0000256" key="6">
    <source>
        <dbReference type="ARBA" id="ARBA00038076"/>
    </source>
</evidence>
<sequence>MPDAQFPIPNSQIMNFIESVKMAGQTLLANKTRSSLTMIGMIVGNASVIAMIGIGEGAQKFVAGQVQSLGTNVLIVRPGVPNARRSTISSAPQTLIVEDAKAIATQVPSVQGVSAELNSSEIVRYSNKNVSSLIFGTIPEFLEVRSFEMAKGRFLTELDVKQSNQVVVLGSELAEKLFGNTNPLGEQVRIKNVSVKVIGVLAPKGTSFGTNYDNSAAVPIATMANRIVGRKSPYGLAVTSIFISIKDESQMDAAQFQVENLLRLRHKVTTEDDFTVRNQKDLMATMGAISGALTLMLTAVASISLLVGGIGIMNIMLVSVSERTQEIGLRKAIGASQQDILFQFIVEAVILSAAGGIVGTCVGIGGILLVGSFTPLQAGISPVAIVLAVSVSGAVGLFFGVVPARQAAKLDPIAALRSA</sequence>
<dbReference type="GO" id="GO:0022857">
    <property type="term" value="F:transmembrane transporter activity"/>
    <property type="evidence" value="ECO:0007669"/>
    <property type="project" value="TreeGrafter"/>
</dbReference>
<dbReference type="Pfam" id="PF12704">
    <property type="entry name" value="MacB_PCD"/>
    <property type="match status" value="1"/>
</dbReference>
<name>K9VHE3_9CYAN</name>
<evidence type="ECO:0000259" key="8">
    <source>
        <dbReference type="Pfam" id="PF02687"/>
    </source>
</evidence>
<keyword evidence="11" id="KW-1185">Reference proteome</keyword>
<dbReference type="KEGG" id="oni:Osc7112_2485"/>
<evidence type="ECO:0000313" key="10">
    <source>
        <dbReference type="EMBL" id="AFZ06917.1"/>
    </source>
</evidence>
<evidence type="ECO:0000256" key="2">
    <source>
        <dbReference type="ARBA" id="ARBA00022475"/>
    </source>
</evidence>
<evidence type="ECO:0008006" key="12">
    <source>
        <dbReference type="Google" id="ProtNLM"/>
    </source>
</evidence>
<dbReference type="PANTHER" id="PTHR30572">
    <property type="entry name" value="MEMBRANE COMPONENT OF TRANSPORTER-RELATED"/>
    <property type="match status" value="1"/>
</dbReference>
<dbReference type="HOGENOM" id="CLU_000604_8_0_3"/>
<evidence type="ECO:0000313" key="11">
    <source>
        <dbReference type="Proteomes" id="UP000010478"/>
    </source>
</evidence>
<dbReference type="InterPro" id="IPR050250">
    <property type="entry name" value="Macrolide_Exporter_MacB"/>
</dbReference>
<organism evidence="10 11">
    <name type="scientific">Phormidium nigroviride PCC 7112</name>
    <dbReference type="NCBI Taxonomy" id="179408"/>
    <lineage>
        <taxon>Bacteria</taxon>
        <taxon>Bacillati</taxon>
        <taxon>Cyanobacteriota</taxon>
        <taxon>Cyanophyceae</taxon>
        <taxon>Oscillatoriophycideae</taxon>
        <taxon>Oscillatoriales</taxon>
        <taxon>Oscillatoriaceae</taxon>
        <taxon>Phormidium</taxon>
    </lineage>
</organism>
<evidence type="ECO:0000256" key="5">
    <source>
        <dbReference type="ARBA" id="ARBA00023136"/>
    </source>
</evidence>
<dbReference type="Pfam" id="PF02687">
    <property type="entry name" value="FtsX"/>
    <property type="match status" value="1"/>
</dbReference>
<comment type="subcellular location">
    <subcellularLocation>
        <location evidence="1">Cell membrane</location>
        <topology evidence="1">Multi-pass membrane protein</topology>
    </subcellularLocation>
</comment>
<accession>K9VHE3</accession>
<evidence type="ECO:0000256" key="3">
    <source>
        <dbReference type="ARBA" id="ARBA00022692"/>
    </source>
</evidence>
<keyword evidence="2" id="KW-1003">Cell membrane</keyword>
<evidence type="ECO:0000256" key="7">
    <source>
        <dbReference type="SAM" id="Phobius"/>
    </source>
</evidence>
<dbReference type="InterPro" id="IPR025857">
    <property type="entry name" value="MacB_PCD"/>
</dbReference>
<evidence type="ECO:0000256" key="4">
    <source>
        <dbReference type="ARBA" id="ARBA00022989"/>
    </source>
</evidence>
<feature type="domain" description="MacB-like periplasmic core" evidence="9">
    <location>
        <begin position="34"/>
        <end position="260"/>
    </location>
</feature>
<protein>
    <recommendedName>
        <fullName evidence="12">ABC transporter permease</fullName>
    </recommendedName>
</protein>
<evidence type="ECO:0000256" key="1">
    <source>
        <dbReference type="ARBA" id="ARBA00004651"/>
    </source>
</evidence>
<dbReference type="GO" id="GO:0005886">
    <property type="term" value="C:plasma membrane"/>
    <property type="evidence" value="ECO:0007669"/>
    <property type="project" value="UniProtKB-SubCell"/>
</dbReference>
<dbReference type="AlphaFoldDB" id="K9VHE3"/>
<dbReference type="Proteomes" id="UP000010478">
    <property type="component" value="Chromosome"/>
</dbReference>
<keyword evidence="5 7" id="KW-0472">Membrane</keyword>
<feature type="transmembrane region" description="Helical" evidence="7">
    <location>
        <begin position="340"/>
        <end position="373"/>
    </location>
</feature>
<dbReference type="PATRIC" id="fig|179408.3.peg.3040"/>
<reference evidence="10 11" key="1">
    <citation type="submission" date="2012-05" db="EMBL/GenBank/DDBJ databases">
        <title>Finished chromosome of genome of Oscillatoria sp. PCC 7112.</title>
        <authorList>
            <consortium name="US DOE Joint Genome Institute"/>
            <person name="Gugger M."/>
            <person name="Coursin T."/>
            <person name="Rippka R."/>
            <person name="Tandeau De Marsac N."/>
            <person name="Huntemann M."/>
            <person name="Wei C.-L."/>
            <person name="Han J."/>
            <person name="Detter J.C."/>
            <person name="Han C."/>
            <person name="Tapia R."/>
            <person name="Davenport K."/>
            <person name="Daligault H."/>
            <person name="Erkkila T."/>
            <person name="Gu W."/>
            <person name="Munk A.C.C."/>
            <person name="Teshima H."/>
            <person name="Xu Y."/>
            <person name="Chain P."/>
            <person name="Chen A."/>
            <person name="Krypides N."/>
            <person name="Mavromatis K."/>
            <person name="Markowitz V."/>
            <person name="Szeto E."/>
            <person name="Ivanova N."/>
            <person name="Mikhailova N."/>
            <person name="Ovchinnikova G."/>
            <person name="Pagani I."/>
            <person name="Pati A."/>
            <person name="Goodwin L."/>
            <person name="Peters L."/>
            <person name="Pitluck S."/>
            <person name="Woyke T."/>
            <person name="Kerfeld C."/>
        </authorList>
    </citation>
    <scope>NUCLEOTIDE SEQUENCE [LARGE SCALE GENOMIC DNA]</scope>
    <source>
        <strain evidence="10 11">PCC 7112</strain>
    </source>
</reference>
<dbReference type="eggNOG" id="COG0577">
    <property type="taxonomic scope" value="Bacteria"/>
</dbReference>
<evidence type="ECO:0000259" key="9">
    <source>
        <dbReference type="Pfam" id="PF12704"/>
    </source>
</evidence>
<feature type="transmembrane region" description="Helical" evidence="7">
    <location>
        <begin position="295"/>
        <end position="320"/>
    </location>
</feature>
<dbReference type="EMBL" id="CP003614">
    <property type="protein sequence ID" value="AFZ06917.1"/>
    <property type="molecule type" value="Genomic_DNA"/>
</dbReference>
<keyword evidence="4 7" id="KW-1133">Transmembrane helix</keyword>
<proteinExistence type="inferred from homology"/>
<dbReference type="STRING" id="179408.Osc7112_2485"/>
<feature type="domain" description="ABC3 transporter permease C-terminal" evidence="8">
    <location>
        <begin position="300"/>
        <end position="412"/>
    </location>
</feature>